<dbReference type="RefSeq" id="XP_007838396.1">
    <property type="nucleotide sequence ID" value="XM_007840205.1"/>
</dbReference>
<evidence type="ECO:0000313" key="3">
    <source>
        <dbReference type="Proteomes" id="UP000030651"/>
    </source>
</evidence>
<keyword evidence="1" id="KW-0732">Signal</keyword>
<dbReference type="OrthoDB" id="4684337at2759"/>
<accession>W3WSY6</accession>
<name>W3WSY6_PESFW</name>
<organism evidence="2 3">
    <name type="scientific">Pestalotiopsis fici (strain W106-1 / CGMCC3.15140)</name>
    <dbReference type="NCBI Taxonomy" id="1229662"/>
    <lineage>
        <taxon>Eukaryota</taxon>
        <taxon>Fungi</taxon>
        <taxon>Dikarya</taxon>
        <taxon>Ascomycota</taxon>
        <taxon>Pezizomycotina</taxon>
        <taxon>Sordariomycetes</taxon>
        <taxon>Xylariomycetidae</taxon>
        <taxon>Amphisphaeriales</taxon>
        <taxon>Sporocadaceae</taxon>
        <taxon>Pestalotiopsis</taxon>
    </lineage>
</organism>
<feature type="signal peptide" evidence="1">
    <location>
        <begin position="1"/>
        <end position="17"/>
    </location>
</feature>
<dbReference type="InParanoid" id="W3WSY6"/>
<dbReference type="GeneID" id="19276637"/>
<evidence type="ECO:0008006" key="4">
    <source>
        <dbReference type="Google" id="ProtNLM"/>
    </source>
</evidence>
<dbReference type="EMBL" id="KI912117">
    <property type="protein sequence ID" value="ETS76237.1"/>
    <property type="molecule type" value="Genomic_DNA"/>
</dbReference>
<feature type="chain" id="PRO_5004833917" description="AA1-like domain-containing protein" evidence="1">
    <location>
        <begin position="18"/>
        <end position="148"/>
    </location>
</feature>
<dbReference type="Proteomes" id="UP000030651">
    <property type="component" value="Unassembled WGS sequence"/>
</dbReference>
<dbReference type="OMA" id="TETITCS"/>
<keyword evidence="3" id="KW-1185">Reference proteome</keyword>
<gene>
    <name evidence="2" type="ORF">PFICI_11624</name>
</gene>
<evidence type="ECO:0000313" key="2">
    <source>
        <dbReference type="EMBL" id="ETS76237.1"/>
    </source>
</evidence>
<protein>
    <recommendedName>
        <fullName evidence="4">AA1-like domain-containing protein</fullName>
    </recommendedName>
</protein>
<proteinExistence type="predicted"/>
<dbReference type="AlphaFoldDB" id="W3WSY6"/>
<evidence type="ECO:0000256" key="1">
    <source>
        <dbReference type="SAM" id="SignalP"/>
    </source>
</evidence>
<dbReference type="KEGG" id="pfy:PFICI_11624"/>
<dbReference type="HOGENOM" id="CLU_1759455_0_0_1"/>
<reference evidence="3" key="1">
    <citation type="journal article" date="2015" name="BMC Genomics">
        <title>Genomic and transcriptomic analysis of the endophytic fungus Pestalotiopsis fici reveals its lifestyle and high potential for synthesis of natural products.</title>
        <authorList>
            <person name="Wang X."/>
            <person name="Zhang X."/>
            <person name="Liu L."/>
            <person name="Xiang M."/>
            <person name="Wang W."/>
            <person name="Sun X."/>
            <person name="Che Y."/>
            <person name="Guo L."/>
            <person name="Liu G."/>
            <person name="Guo L."/>
            <person name="Wang C."/>
            <person name="Yin W.B."/>
            <person name="Stadler M."/>
            <person name="Zhang X."/>
            <person name="Liu X."/>
        </authorList>
    </citation>
    <scope>NUCLEOTIDE SEQUENCE [LARGE SCALE GENOMIC DNA]</scope>
    <source>
        <strain evidence="3">W106-1 / CGMCC3.15140</strain>
    </source>
</reference>
<sequence length="148" mass="15443">MQSFNFILASLAALGQAVPLAGRDESWQVTRFAAYQAAHSISEIVSFNVQIGSEDPTTCSGVGSGVTSSEPYLLPLSGSCVAGSGMTFNFTQVEDQAIRLDVIKTSDGVQTVQTYTSNTGAVQFVSTGDNPLDTSTSYTGPQGFALQA</sequence>